<gene>
    <name evidence="9" type="primary">hisK_16</name>
    <name evidence="9" type="ORF">SDC9_81211</name>
</gene>
<dbReference type="GO" id="GO:0000105">
    <property type="term" value="P:L-histidine biosynthetic process"/>
    <property type="evidence" value="ECO:0007669"/>
    <property type="project" value="UniProtKB-UniPathway"/>
</dbReference>
<comment type="similarity">
    <text evidence="2">Belongs to the PHP hydrolase family. HisK subfamily.</text>
</comment>
<name>A0A644Z154_9ZZZZ</name>
<proteinExistence type="inferred from homology"/>
<dbReference type="AlphaFoldDB" id="A0A644Z154"/>
<evidence type="ECO:0000256" key="6">
    <source>
        <dbReference type="ARBA" id="ARBA00023102"/>
    </source>
</evidence>
<keyword evidence="4" id="KW-0028">Amino-acid biosynthesis</keyword>
<dbReference type="InterPro" id="IPR004013">
    <property type="entry name" value="PHP_dom"/>
</dbReference>
<evidence type="ECO:0000256" key="3">
    <source>
        <dbReference type="ARBA" id="ARBA00013085"/>
    </source>
</evidence>
<evidence type="ECO:0000313" key="9">
    <source>
        <dbReference type="EMBL" id="MPM34625.1"/>
    </source>
</evidence>
<dbReference type="InterPro" id="IPR010140">
    <property type="entry name" value="Histidinol_P_phosphatase_HisJ"/>
</dbReference>
<dbReference type="NCBIfam" id="TIGR01856">
    <property type="entry name" value="hisJ_fam"/>
    <property type="match status" value="1"/>
</dbReference>
<organism evidence="9">
    <name type="scientific">bioreactor metagenome</name>
    <dbReference type="NCBI Taxonomy" id="1076179"/>
    <lineage>
        <taxon>unclassified sequences</taxon>
        <taxon>metagenomes</taxon>
        <taxon>ecological metagenomes</taxon>
    </lineage>
</organism>
<dbReference type="EC" id="3.1.3.15" evidence="3"/>
<sequence>MYYADYHSHSTCSPDGHYPMTDMAQAALSAGISELCLTDHCDLMNEEGALCPDYDWAPVLRQREALLGRFGKDLTLPMGLELGMSHIDPPAARRILSQPGLDFVIGSIHNFSPAAGGADFFFTSYPDAASCRRALDDYFDSMALLAPLDTYDVLGHIIYPLRYMNGRDGRTVTLDPYLDRLEAIFRVAARQGRGIELNTWTGRTLDAWLPLLQLFRACGGEIVTTGSDAHITAGVGKGIAQACDLLRTAGFRYFAVYQGRKPRFIRL</sequence>
<dbReference type="GO" id="GO:0005737">
    <property type="term" value="C:cytoplasm"/>
    <property type="evidence" value="ECO:0007669"/>
    <property type="project" value="TreeGrafter"/>
</dbReference>
<dbReference type="SUPFAM" id="SSF89550">
    <property type="entry name" value="PHP domain-like"/>
    <property type="match status" value="1"/>
</dbReference>
<evidence type="ECO:0000256" key="2">
    <source>
        <dbReference type="ARBA" id="ARBA00009152"/>
    </source>
</evidence>
<comment type="catalytic activity">
    <reaction evidence="7">
        <text>L-histidinol phosphate + H2O = L-histidinol + phosphate</text>
        <dbReference type="Rhea" id="RHEA:14465"/>
        <dbReference type="ChEBI" id="CHEBI:15377"/>
        <dbReference type="ChEBI" id="CHEBI:43474"/>
        <dbReference type="ChEBI" id="CHEBI:57699"/>
        <dbReference type="ChEBI" id="CHEBI:57980"/>
        <dbReference type="EC" id="3.1.3.15"/>
    </reaction>
</comment>
<dbReference type="EMBL" id="VSSQ01007029">
    <property type="protein sequence ID" value="MPM34625.1"/>
    <property type="molecule type" value="Genomic_DNA"/>
</dbReference>
<reference evidence="9" key="1">
    <citation type="submission" date="2019-08" db="EMBL/GenBank/DDBJ databases">
        <authorList>
            <person name="Kucharzyk K."/>
            <person name="Murdoch R.W."/>
            <person name="Higgins S."/>
            <person name="Loffler F."/>
        </authorList>
    </citation>
    <scope>NUCLEOTIDE SEQUENCE</scope>
</reference>
<dbReference type="PANTHER" id="PTHR21039:SF0">
    <property type="entry name" value="HISTIDINOL-PHOSPHATASE"/>
    <property type="match status" value="1"/>
</dbReference>
<comment type="caution">
    <text evidence="9">The sequence shown here is derived from an EMBL/GenBank/DDBJ whole genome shotgun (WGS) entry which is preliminary data.</text>
</comment>
<dbReference type="PANTHER" id="PTHR21039">
    <property type="entry name" value="HISTIDINOL PHOSPHATASE-RELATED"/>
    <property type="match status" value="1"/>
</dbReference>
<evidence type="ECO:0000259" key="8">
    <source>
        <dbReference type="Pfam" id="PF02811"/>
    </source>
</evidence>
<feature type="domain" description="PHP" evidence="8">
    <location>
        <begin position="5"/>
        <end position="199"/>
    </location>
</feature>
<evidence type="ECO:0000256" key="4">
    <source>
        <dbReference type="ARBA" id="ARBA00022605"/>
    </source>
</evidence>
<comment type="pathway">
    <text evidence="1">Amino-acid biosynthesis; L-histidine biosynthesis; L-histidine from 5-phospho-alpha-D-ribose 1-diphosphate: step 8/9.</text>
</comment>
<dbReference type="Pfam" id="PF02811">
    <property type="entry name" value="PHP"/>
    <property type="match status" value="1"/>
</dbReference>
<evidence type="ECO:0000256" key="1">
    <source>
        <dbReference type="ARBA" id="ARBA00004970"/>
    </source>
</evidence>
<keyword evidence="6" id="KW-0368">Histidine biosynthesis</keyword>
<dbReference type="Gene3D" id="3.20.20.140">
    <property type="entry name" value="Metal-dependent hydrolases"/>
    <property type="match status" value="1"/>
</dbReference>
<dbReference type="UniPathway" id="UPA00031">
    <property type="reaction ID" value="UER00013"/>
</dbReference>
<evidence type="ECO:0000256" key="7">
    <source>
        <dbReference type="ARBA" id="ARBA00049158"/>
    </source>
</evidence>
<keyword evidence="5 9" id="KW-0378">Hydrolase</keyword>
<accession>A0A644Z154</accession>
<dbReference type="GO" id="GO:0004401">
    <property type="term" value="F:histidinol-phosphatase activity"/>
    <property type="evidence" value="ECO:0007669"/>
    <property type="project" value="UniProtKB-EC"/>
</dbReference>
<dbReference type="InterPro" id="IPR016195">
    <property type="entry name" value="Pol/histidinol_Pase-like"/>
</dbReference>
<protein>
    <recommendedName>
        <fullName evidence="3">histidinol-phosphatase</fullName>
        <ecNumber evidence="3">3.1.3.15</ecNumber>
    </recommendedName>
</protein>
<evidence type="ECO:0000256" key="5">
    <source>
        <dbReference type="ARBA" id="ARBA00022801"/>
    </source>
</evidence>